<keyword evidence="5 13" id="KW-1003">Cell membrane</keyword>
<sequence length="1276" mass="143380">MGTCLNTTKQRPLSSALRCSSGLRPSRKHTLGKRRRKGYNCASCQCCPCKREQSGPHARSSLRRSLPSSQTSLKAPDVDLSLRACSGNSSLAMHRRQNPRTGRLDYFYNMLYRTVVEHQDPVTGLIPGHKFSGHHAWVRDNVYCVLAMWALSLAYKKNADVDEDKATAYELEHRSVKLMRGLLVAMMNQKDKLERFKETQSATDCLHAKFDAATGGPCVGDQDWGHLQIDATSLYLLVLAQLTASGVQVIFNLDEVAFIQNLVFYIENAYCVPDFGMWERGDKTNQGIRELNASSVGAAKAALEAMSELDLFGCRGGPASVIHVLPDETQKCDAVLRSMLPRESNSKEVDAALLSVVGFPAFAVDDPELISETRATIVGKLQGPYGCKRFLRDGYKTAREDSRRLHYEPWELQVFEGIECEWPLFFCYLVIDACFREDRNVVDEYTELLDRVLIKTDDGLKLVPEMYAVPADAVNRECEQPHTQARVPIGEIPFMWAQSLYVLGKLLEEEYLAPGELDPLNRRFRSLKRPELVVQVVLLAEDKKVKEKISRIHPDIQTVAEVYPFEVHPARVLGELYSHLGRHNKMALSGRLSKDVGLVATSKIYQVKNRTCVFTPQNLDSEEFHLVNDVDLFASTLRSDVAMLRAHWNVPGRPTMVVTISSRHLKDEKVPISLRQTLKKLVGGYVHGTRVSLNRIQEFIRTSSVASLDFLRNYEYGEPDALPALVHDYLESEMSRCLPSRSPGKVSLAPQRSPSRQRASGAGPSATPGRVKSVASGLIRRSRSLTGQESPGSDYPFTTLASFQASAQASLLPSRLVSRRSSYDEDQPVPFRAVSEFQLDQVTDFELLTTLRDTESMEEQGDILHYLSIHKGFNWDTGLGHPQTVITVWNLFQDFYERACHEHKWGLVRHFAGALGKRVEDLAKSVTDLLVRQKQVTVGMPPHSEQVITRPLSNKELRNIISDVHRGDQSMAMLTQELLAYLAMFIQTDPHLFREMLRLRVGLIIQVMASELARTARDNDQDSAELLLSLSPYEMQSLLLTILSGRELTGLQTISAPDSAHNSFATYKRSIAQTFVHGAEMSEALSEAPADNQHGLWRRRRRLDGALNRVPVGFYSCVWAVLERCPGVWIRGQCLPWGLTREMTAGEFKFALRVEEMLNRIPEPEYRQLLVETLMVLSMAVDTGTMDRFQEPVDVERIVQRAHTLFLEDQRQWGGDATLCCCVSPPLVPCEATVGICERFYDSAPSGAFGTMTYLVRALAYQFHQLTNALADCPVS</sequence>
<dbReference type="Proteomes" id="UP001321473">
    <property type="component" value="Unassembled WGS sequence"/>
</dbReference>
<keyword evidence="6" id="KW-0597">Phosphoprotein</keyword>
<dbReference type="PANTHER" id="PTHR10749">
    <property type="entry name" value="PHOSPHORYLASE B KINASE REGULATORY SUBUNIT"/>
    <property type="match status" value="1"/>
</dbReference>
<feature type="region of interest" description="Disordered" evidence="14">
    <location>
        <begin position="737"/>
        <end position="776"/>
    </location>
</feature>
<evidence type="ECO:0000256" key="6">
    <source>
        <dbReference type="ARBA" id="ARBA00022553"/>
    </source>
</evidence>
<feature type="compositionally biased region" description="Basic residues" evidence="14">
    <location>
        <begin position="25"/>
        <end position="34"/>
    </location>
</feature>
<feature type="domain" description="Phosphorylase b kinase regulatory subunit alpha/beta C-terminal" evidence="16">
    <location>
        <begin position="1021"/>
        <end position="1205"/>
    </location>
</feature>
<comment type="function">
    <text evidence="1">Phosphorylase b kinase catalyzes the phosphorylation of serine in certain substrates, including troponin I. The alpha chain may bind calmodulin.</text>
</comment>
<comment type="subcellular location">
    <subcellularLocation>
        <location evidence="2 13">Cell membrane</location>
        <topology evidence="2 13">Lipid-anchor</topology>
        <orientation evidence="2 13">Cytoplasmic side</orientation>
    </subcellularLocation>
</comment>
<dbReference type="GO" id="GO:0005964">
    <property type="term" value="C:phosphorylase kinase complex"/>
    <property type="evidence" value="ECO:0007669"/>
    <property type="project" value="TreeGrafter"/>
</dbReference>
<keyword evidence="18" id="KW-1185">Reference proteome</keyword>
<dbReference type="GO" id="GO:0005977">
    <property type="term" value="P:glycogen metabolic process"/>
    <property type="evidence" value="ECO:0007669"/>
    <property type="project" value="UniProtKB-KW"/>
</dbReference>
<dbReference type="InterPro" id="IPR008928">
    <property type="entry name" value="6-hairpin_glycosidase_sf"/>
</dbReference>
<dbReference type="PANTHER" id="PTHR10749:SF7">
    <property type="entry name" value="PHOSPHORYLASE B KINASE REGULATORY SUBUNIT ALPHA-RELATED"/>
    <property type="match status" value="1"/>
</dbReference>
<evidence type="ECO:0000256" key="12">
    <source>
        <dbReference type="ARBA" id="ARBA00023289"/>
    </source>
</evidence>
<evidence type="ECO:0000256" key="8">
    <source>
        <dbReference type="ARBA" id="ARBA00022860"/>
    </source>
</evidence>
<comment type="pathway">
    <text evidence="3 13">Glycan biosynthesis; glycogen metabolism.</text>
</comment>
<keyword evidence="9 13" id="KW-0472">Membrane</keyword>
<evidence type="ECO:0000256" key="5">
    <source>
        <dbReference type="ARBA" id="ARBA00022475"/>
    </source>
</evidence>
<feature type="region of interest" description="Disordered" evidence="14">
    <location>
        <begin position="51"/>
        <end position="73"/>
    </location>
</feature>
<evidence type="ECO:0000256" key="11">
    <source>
        <dbReference type="ARBA" id="ARBA00023288"/>
    </source>
</evidence>
<dbReference type="GO" id="GO:0005516">
    <property type="term" value="F:calmodulin binding"/>
    <property type="evidence" value="ECO:0007669"/>
    <property type="project" value="UniProtKB-KW"/>
</dbReference>
<evidence type="ECO:0000256" key="3">
    <source>
        <dbReference type="ARBA" id="ARBA00005131"/>
    </source>
</evidence>
<protein>
    <recommendedName>
        <fullName evidence="13">Phosphorylase b kinase regulatory subunit</fullName>
    </recommendedName>
</protein>
<keyword evidence="8 13" id="KW-0112">Calmodulin-binding</keyword>
<dbReference type="GO" id="GO:0005886">
    <property type="term" value="C:plasma membrane"/>
    <property type="evidence" value="ECO:0007669"/>
    <property type="project" value="UniProtKB-SubCell"/>
</dbReference>
<evidence type="ECO:0000256" key="2">
    <source>
        <dbReference type="ARBA" id="ARBA00004342"/>
    </source>
</evidence>
<keyword evidence="11 13" id="KW-0449">Lipoprotein</keyword>
<dbReference type="SUPFAM" id="SSF48208">
    <property type="entry name" value="Six-hairpin glycosidases"/>
    <property type="match status" value="1"/>
</dbReference>
<keyword evidence="7 13" id="KW-0321">Glycogen metabolism</keyword>
<dbReference type="InterPro" id="IPR045583">
    <property type="entry name" value="KPBA/B_C"/>
</dbReference>
<proteinExistence type="inferred from homology"/>
<evidence type="ECO:0000313" key="17">
    <source>
        <dbReference type="EMBL" id="KAK8788479.1"/>
    </source>
</evidence>
<dbReference type="InterPro" id="IPR008734">
    <property type="entry name" value="PHK_A/B_su"/>
</dbReference>
<evidence type="ECO:0000256" key="10">
    <source>
        <dbReference type="ARBA" id="ARBA00023277"/>
    </source>
</evidence>
<feature type="compositionally biased region" description="Low complexity" evidence="14">
    <location>
        <begin position="63"/>
        <end position="73"/>
    </location>
</feature>
<evidence type="ECO:0000256" key="9">
    <source>
        <dbReference type="ARBA" id="ARBA00023136"/>
    </source>
</evidence>
<keyword evidence="12 13" id="KW-0636">Prenylation</keyword>
<evidence type="ECO:0000256" key="4">
    <source>
        <dbReference type="ARBA" id="ARBA00007128"/>
    </source>
</evidence>
<organism evidence="17 18">
    <name type="scientific">Amblyomma americanum</name>
    <name type="common">Lone star tick</name>
    <dbReference type="NCBI Taxonomy" id="6943"/>
    <lineage>
        <taxon>Eukaryota</taxon>
        <taxon>Metazoa</taxon>
        <taxon>Ecdysozoa</taxon>
        <taxon>Arthropoda</taxon>
        <taxon>Chelicerata</taxon>
        <taxon>Arachnida</taxon>
        <taxon>Acari</taxon>
        <taxon>Parasitiformes</taxon>
        <taxon>Ixodida</taxon>
        <taxon>Ixodoidea</taxon>
        <taxon>Ixodidae</taxon>
        <taxon>Amblyomminae</taxon>
        <taxon>Amblyomma</taxon>
    </lineage>
</organism>
<reference evidence="17 18" key="1">
    <citation type="journal article" date="2023" name="Arcadia Sci">
        <title>De novo assembly of a long-read Amblyomma americanum tick genome.</title>
        <authorList>
            <person name="Chou S."/>
            <person name="Poskanzer K.E."/>
            <person name="Rollins M."/>
            <person name="Thuy-Boun P.S."/>
        </authorList>
    </citation>
    <scope>NUCLEOTIDE SEQUENCE [LARGE SCALE GENOMIC DNA]</scope>
    <source>
        <strain evidence="17">F_SG_1</strain>
        <tissue evidence="17">Salivary glands</tissue>
    </source>
</reference>
<name>A0AAQ4FMJ7_AMBAM</name>
<comment type="caution">
    <text evidence="17">The sequence shown here is derived from an EMBL/GenBank/DDBJ whole genome shotgun (WGS) entry which is preliminary data.</text>
</comment>
<keyword evidence="10 13" id="KW-0119">Carbohydrate metabolism</keyword>
<gene>
    <name evidence="17" type="ORF">V5799_021745</name>
</gene>
<dbReference type="Pfam" id="PF00723">
    <property type="entry name" value="Glyco_hydro_15"/>
    <property type="match status" value="1"/>
</dbReference>
<evidence type="ECO:0000259" key="15">
    <source>
        <dbReference type="Pfam" id="PF00723"/>
    </source>
</evidence>
<evidence type="ECO:0000256" key="14">
    <source>
        <dbReference type="SAM" id="MobiDB-lite"/>
    </source>
</evidence>
<comment type="similarity">
    <text evidence="4 13">Belongs to the phosphorylase b kinase regulatory chain family.</text>
</comment>
<dbReference type="Pfam" id="PF19292">
    <property type="entry name" value="KPBB_C"/>
    <property type="match status" value="1"/>
</dbReference>
<evidence type="ECO:0000256" key="1">
    <source>
        <dbReference type="ARBA" id="ARBA00002837"/>
    </source>
</evidence>
<feature type="region of interest" description="Disordered" evidence="14">
    <location>
        <begin position="15"/>
        <end position="34"/>
    </location>
</feature>
<evidence type="ECO:0000313" key="18">
    <source>
        <dbReference type="Proteomes" id="UP001321473"/>
    </source>
</evidence>
<evidence type="ECO:0000259" key="16">
    <source>
        <dbReference type="Pfam" id="PF19292"/>
    </source>
</evidence>
<dbReference type="Gene3D" id="1.50.10.10">
    <property type="match status" value="1"/>
</dbReference>
<dbReference type="InterPro" id="IPR011613">
    <property type="entry name" value="GH15-like"/>
</dbReference>
<accession>A0AAQ4FMJ7</accession>
<dbReference type="InterPro" id="IPR012341">
    <property type="entry name" value="6hp_glycosidase-like_sf"/>
</dbReference>
<feature type="domain" description="GH15-like" evidence="15">
    <location>
        <begin position="103"/>
        <end position="1002"/>
    </location>
</feature>
<evidence type="ECO:0000256" key="7">
    <source>
        <dbReference type="ARBA" id="ARBA00022600"/>
    </source>
</evidence>
<dbReference type="AlphaFoldDB" id="A0AAQ4FMJ7"/>
<dbReference type="FunFam" id="1.50.10.10:FF:000004">
    <property type="entry name" value="Phosphorylase b kinase regulatory subunit"/>
    <property type="match status" value="1"/>
</dbReference>
<evidence type="ECO:0000256" key="13">
    <source>
        <dbReference type="RuleBase" id="RU364123"/>
    </source>
</evidence>
<dbReference type="EMBL" id="JARKHS020000751">
    <property type="protein sequence ID" value="KAK8788479.1"/>
    <property type="molecule type" value="Genomic_DNA"/>
</dbReference>